<dbReference type="GO" id="GO:0004672">
    <property type="term" value="F:protein kinase activity"/>
    <property type="evidence" value="ECO:0007669"/>
    <property type="project" value="InterPro"/>
</dbReference>
<dbReference type="InterPro" id="IPR008266">
    <property type="entry name" value="Tyr_kinase_AS"/>
</dbReference>
<evidence type="ECO:0000313" key="3">
    <source>
        <dbReference type="Proteomes" id="UP000297245"/>
    </source>
</evidence>
<dbReference type="Pfam" id="PF17667">
    <property type="entry name" value="Pkinase_fungal"/>
    <property type="match status" value="1"/>
</dbReference>
<feature type="non-terminal residue" evidence="2">
    <location>
        <position position="1"/>
    </location>
</feature>
<reference evidence="2 3" key="1">
    <citation type="journal article" date="2019" name="Nat. Ecol. Evol.">
        <title>Megaphylogeny resolves global patterns of mushroom evolution.</title>
        <authorList>
            <person name="Varga T."/>
            <person name="Krizsan K."/>
            <person name="Foldi C."/>
            <person name="Dima B."/>
            <person name="Sanchez-Garcia M."/>
            <person name="Sanchez-Ramirez S."/>
            <person name="Szollosi G.J."/>
            <person name="Szarkandi J.G."/>
            <person name="Papp V."/>
            <person name="Albert L."/>
            <person name="Andreopoulos W."/>
            <person name="Angelini C."/>
            <person name="Antonin V."/>
            <person name="Barry K.W."/>
            <person name="Bougher N.L."/>
            <person name="Buchanan P."/>
            <person name="Buyck B."/>
            <person name="Bense V."/>
            <person name="Catcheside P."/>
            <person name="Chovatia M."/>
            <person name="Cooper J."/>
            <person name="Damon W."/>
            <person name="Desjardin D."/>
            <person name="Finy P."/>
            <person name="Geml J."/>
            <person name="Haridas S."/>
            <person name="Hughes K."/>
            <person name="Justo A."/>
            <person name="Karasinski D."/>
            <person name="Kautmanova I."/>
            <person name="Kiss B."/>
            <person name="Kocsube S."/>
            <person name="Kotiranta H."/>
            <person name="LaButti K.M."/>
            <person name="Lechner B.E."/>
            <person name="Liimatainen K."/>
            <person name="Lipzen A."/>
            <person name="Lukacs Z."/>
            <person name="Mihaltcheva S."/>
            <person name="Morgado L.N."/>
            <person name="Niskanen T."/>
            <person name="Noordeloos M.E."/>
            <person name="Ohm R.A."/>
            <person name="Ortiz-Santana B."/>
            <person name="Ovrebo C."/>
            <person name="Racz N."/>
            <person name="Riley R."/>
            <person name="Savchenko A."/>
            <person name="Shiryaev A."/>
            <person name="Soop K."/>
            <person name="Spirin V."/>
            <person name="Szebenyi C."/>
            <person name="Tomsovsky M."/>
            <person name="Tulloss R.E."/>
            <person name="Uehling J."/>
            <person name="Grigoriev I.V."/>
            <person name="Vagvolgyi C."/>
            <person name="Papp T."/>
            <person name="Martin F.M."/>
            <person name="Miettinen O."/>
            <person name="Hibbett D.S."/>
            <person name="Nagy L.G."/>
        </authorList>
    </citation>
    <scope>NUCLEOTIDE SEQUENCE [LARGE SCALE GENOMIC DNA]</scope>
    <source>
        <strain evidence="2 3">CBS 962.96</strain>
    </source>
</reference>
<dbReference type="EMBL" id="ML179279">
    <property type="protein sequence ID" value="THU92429.1"/>
    <property type="molecule type" value="Genomic_DNA"/>
</dbReference>
<protein>
    <recommendedName>
        <fullName evidence="1">Fungal-type protein kinase domain-containing protein</fullName>
    </recommendedName>
</protein>
<dbReference type="OrthoDB" id="2925062at2759"/>
<organism evidence="2 3">
    <name type="scientific">Dendrothele bispora (strain CBS 962.96)</name>
    <dbReference type="NCBI Taxonomy" id="1314807"/>
    <lineage>
        <taxon>Eukaryota</taxon>
        <taxon>Fungi</taxon>
        <taxon>Dikarya</taxon>
        <taxon>Basidiomycota</taxon>
        <taxon>Agaricomycotina</taxon>
        <taxon>Agaricomycetes</taxon>
        <taxon>Agaricomycetidae</taxon>
        <taxon>Agaricales</taxon>
        <taxon>Agaricales incertae sedis</taxon>
        <taxon>Dendrothele</taxon>
    </lineage>
</organism>
<dbReference type="InterPro" id="IPR040976">
    <property type="entry name" value="Pkinase_fungal"/>
</dbReference>
<dbReference type="AlphaFoldDB" id="A0A4S8LSF1"/>
<feature type="non-terminal residue" evidence="2">
    <location>
        <position position="526"/>
    </location>
</feature>
<evidence type="ECO:0000313" key="2">
    <source>
        <dbReference type="EMBL" id="THU92429.1"/>
    </source>
</evidence>
<dbReference type="Proteomes" id="UP000297245">
    <property type="component" value="Unassembled WGS sequence"/>
</dbReference>
<name>A0A4S8LSF1_DENBC</name>
<evidence type="ECO:0000259" key="1">
    <source>
        <dbReference type="Pfam" id="PF17667"/>
    </source>
</evidence>
<sequence length="526" mass="59211">AVTRIETHNCNLQEYNDNNVFVFKSKPNNPPSHHPGQYRPDFFALSKHIAEQLHNTPSWHHLHSVGEWKPGKVISNADEGQESEYVACLIQARPDNPSVLGIVMCPEGYVLSYGSPRGYVITEQLAYSDISPLIRYVHSLHAPLPAIILADRARTITLDSIAGLDDAPLWQITDPAYKINRSFSPKFIGFPFMRMTTVLSDVNTQECLVVKDSYPDSKGLREADLVDLLGDEPPGWVIQVKPVDPTRTKQRLVFKSTGAPFHECQTISEAVGALYDILEASRWAIVKRRILHRDISPGNVFIRPKPPSLPKDDVCFVQGVYESNPQSPSLTTLLDIDNGVQLPPTHKSLKEIYSSPDAATHELKALTGTPMYIARGPSLGQYTQPSEPYNFHTLDQIKPAEASELYEKAYPNDTFRKMQGKVGEFDETLCQECVEDQEHTIRLIQRPWHDAESAMFVFLIFLLRAKPKGSSPEDKDRLHAMQDIYMAIRDTAIGTEADHREHLVNKGISSWKRLLHTDLEHLAPAI</sequence>
<dbReference type="PROSITE" id="PS00109">
    <property type="entry name" value="PROTEIN_KINASE_TYR"/>
    <property type="match status" value="1"/>
</dbReference>
<keyword evidence="3" id="KW-1185">Reference proteome</keyword>
<feature type="domain" description="Fungal-type protein kinase" evidence="1">
    <location>
        <begin position="246"/>
        <end position="459"/>
    </location>
</feature>
<proteinExistence type="predicted"/>
<accession>A0A4S8LSF1</accession>
<gene>
    <name evidence="2" type="ORF">K435DRAFT_780243</name>
</gene>